<accession>A0AAV1SEB9</accession>
<keyword evidence="5" id="KW-1185">Reference proteome</keyword>
<evidence type="ECO:0000313" key="4">
    <source>
        <dbReference type="EMBL" id="CAK7348184.1"/>
    </source>
</evidence>
<name>A0AAV1SEB9_9ROSI</name>
<feature type="transmembrane region" description="Helical" evidence="3">
    <location>
        <begin position="956"/>
        <end position="975"/>
    </location>
</feature>
<feature type="region of interest" description="Disordered" evidence="2">
    <location>
        <begin position="175"/>
        <end position="197"/>
    </location>
</feature>
<dbReference type="EMBL" id="CAWUPB010001173">
    <property type="protein sequence ID" value="CAK7348184.1"/>
    <property type="molecule type" value="Genomic_DNA"/>
</dbReference>
<gene>
    <name evidence="4" type="ORF">DCAF_LOCUS20877</name>
</gene>
<evidence type="ECO:0000256" key="1">
    <source>
        <dbReference type="SAM" id="Coils"/>
    </source>
</evidence>
<feature type="transmembrane region" description="Helical" evidence="3">
    <location>
        <begin position="1055"/>
        <end position="1076"/>
    </location>
</feature>
<evidence type="ECO:0008006" key="6">
    <source>
        <dbReference type="Google" id="ProtNLM"/>
    </source>
</evidence>
<evidence type="ECO:0000313" key="5">
    <source>
        <dbReference type="Proteomes" id="UP001314170"/>
    </source>
</evidence>
<keyword evidence="3" id="KW-0472">Membrane</keyword>
<keyword evidence="3" id="KW-0812">Transmembrane</keyword>
<dbReference type="Proteomes" id="UP001314170">
    <property type="component" value="Unassembled WGS sequence"/>
</dbReference>
<dbReference type="PANTHER" id="PTHR33739">
    <property type="entry name" value="OS07G0681500 PROTEIN"/>
    <property type="match status" value="1"/>
</dbReference>
<dbReference type="PANTHER" id="PTHR33739:SF7">
    <property type="entry name" value="MEDIATOR OF RNA POLYMERASE II TRANSCRIPTION SUBUNIT 33B"/>
    <property type="match status" value="1"/>
</dbReference>
<reference evidence="4 5" key="1">
    <citation type="submission" date="2024-01" db="EMBL/GenBank/DDBJ databases">
        <authorList>
            <person name="Waweru B."/>
        </authorList>
    </citation>
    <scope>NUCLEOTIDE SEQUENCE [LARGE SCALE GENOMIC DNA]</scope>
</reference>
<feature type="coiled-coil region" evidence="1">
    <location>
        <begin position="1144"/>
        <end position="1218"/>
    </location>
</feature>
<comment type="caution">
    <text evidence="4">The sequence shown here is derived from an EMBL/GenBank/DDBJ whole genome shotgun (WGS) entry which is preliminary data.</text>
</comment>
<keyword evidence="1" id="KW-0175">Coiled coil</keyword>
<evidence type="ECO:0000256" key="3">
    <source>
        <dbReference type="SAM" id="Phobius"/>
    </source>
</evidence>
<evidence type="ECO:0000256" key="2">
    <source>
        <dbReference type="SAM" id="MobiDB-lite"/>
    </source>
</evidence>
<protein>
    <recommendedName>
        <fullName evidence="6">Mediator of RNA polymerase II transcription subunit 33A</fullName>
    </recommendedName>
</protein>
<feature type="transmembrane region" description="Helical" evidence="3">
    <location>
        <begin position="906"/>
        <end position="928"/>
    </location>
</feature>
<sequence>MADLVWSSELYFGVVATRNWRSLLNETQLIKMFSYPFRPSHWGGFIERLQLLVVNSAALRNSKHITPDAFLQLTSDTRRVLSRECKTVSQHEFHAVMFSGSLKASVGQCHGASHSAVWLPIDLFLEDAMDGSQVTTTSAERNPSEGPIPRLDTCLSMLLSITTLVVANLIEEEESELIDETEQSPSSQRKDKEGKRQKGLISSLQLLGDYEGLLTPPQPVSSVANQAAAKATMFISGLTVSNGYSMSINDMPINCSGNLRHLLVEACIARNMLDTSAYLWPGYVNARANQVPRGLPSQTPGWSSLMNGSPLTTPMINILVSTPASSLPEVEKIYEIAVNGSDDEKISAAAILCGASLVRGWNIQEHTILFIIKLLSPPVPADYSGSESHLINYAPLLNVLLVGITSVDCVQILSLHGLIPLLAGALMPICEAFGSAVREVSWTLPTGEELSCHAVFSNSFTLLLRLWRFDHPPIDHVMGDIPPVGSHLSPEYLLLVRNSLLASSGTSTRRQLRRRRYSKMMSLSVEPIFMDSFPKLKQWYRQHLECIASTFSGLVHGTPVHQIVDVLLNLMFRRINRGVQPSTSTTSGSSLSSGPGAEDVQARLKIPAWDILEATPFALDAALTACAHGRLSPRELATGLKDLADFLPASLATIVSYFSAEVTRGIWKPAFMNGTDWPSPAANLSSVEQQIKKILAATGVDIPSLSVGATSLATLPLPLAALVSLTITYKLDKMSERSLTLIGPAVNALAAGCPWPCMPIIASLWAQKVKRWSDYLVFSASRTVFHHNSDAVVQLLKSCFTSTLGLNLPHISSNGGVGALLGHGFGSHFSGGISPVAPGILYLRVHRSVRDVMFMTEEILSLLMHSVRDIASSVLPRGAMEKLKKSKHGMRYGQVSLAAAMARVKLAASLGASLVWISGGLSLVQSLINETLPSWFISVHGSEQEGGESGGMVAMLRGYALAYFAIFCGTFAWGVDSESAASKKRPMVLRTHLEYLASALEGKISLGCDWATAWAYASGFVCLMVACTPKWVLEVDVAVLKRVSQGLRQWNEEELAVALLGLGGVGTMGAAAELIIEIGQRMEAKVLPLTCTPLFPSIPFQANIRSVHFKPRSLSCSAAMRKSTAKTKEGEEKLLEGMPKEYYDDEWQAQQREKSKELERLRQQEDDEEKRMVENYREIGIRLKGYPEEDVKKAKKLVSSFIRAEEEVEEKIEEAAEKGELTELVLMVIWNRLDLARRDEEKDAIRSLDLLYRRIETEILKREATPSMRLLNDLLNMHDGFNDDEWIKECRKGMIDTFPREDPFSILVPPGFDIDQHAGPVRPPLEADDILLRVDFVREVDALLQEVRQEQSEEQNVEGLDPESVASKLKQQEKQRTIHKVEALLDLAINLKW</sequence>
<dbReference type="GO" id="GO:0016592">
    <property type="term" value="C:mediator complex"/>
    <property type="evidence" value="ECO:0007669"/>
    <property type="project" value="InterPro"/>
</dbReference>
<keyword evidence="3" id="KW-1133">Transmembrane helix</keyword>
<organism evidence="4 5">
    <name type="scientific">Dovyalis caffra</name>
    <dbReference type="NCBI Taxonomy" id="77055"/>
    <lineage>
        <taxon>Eukaryota</taxon>
        <taxon>Viridiplantae</taxon>
        <taxon>Streptophyta</taxon>
        <taxon>Embryophyta</taxon>
        <taxon>Tracheophyta</taxon>
        <taxon>Spermatophyta</taxon>
        <taxon>Magnoliopsida</taxon>
        <taxon>eudicotyledons</taxon>
        <taxon>Gunneridae</taxon>
        <taxon>Pentapetalae</taxon>
        <taxon>rosids</taxon>
        <taxon>fabids</taxon>
        <taxon>Malpighiales</taxon>
        <taxon>Salicaceae</taxon>
        <taxon>Flacourtieae</taxon>
        <taxon>Dovyalis</taxon>
    </lineage>
</organism>
<dbReference type="InterPro" id="IPR039638">
    <property type="entry name" value="MED33A/B"/>
</dbReference>
<dbReference type="GO" id="GO:2000762">
    <property type="term" value="P:regulation of phenylpropanoid metabolic process"/>
    <property type="evidence" value="ECO:0007669"/>
    <property type="project" value="InterPro"/>
</dbReference>
<feature type="transmembrane region" description="Helical" evidence="3">
    <location>
        <begin position="705"/>
        <end position="729"/>
    </location>
</feature>
<proteinExistence type="predicted"/>